<accession>A0A0A9A527</accession>
<evidence type="ECO:0000313" key="2">
    <source>
        <dbReference type="EMBL" id="JAD45043.1"/>
    </source>
</evidence>
<protein>
    <submittedName>
        <fullName evidence="2">Uncharacterized protein</fullName>
    </submittedName>
</protein>
<evidence type="ECO:0000256" key="1">
    <source>
        <dbReference type="SAM" id="MobiDB-lite"/>
    </source>
</evidence>
<feature type="region of interest" description="Disordered" evidence="1">
    <location>
        <begin position="1"/>
        <end position="23"/>
    </location>
</feature>
<proteinExistence type="predicted"/>
<reference evidence="2" key="2">
    <citation type="journal article" date="2015" name="Data Brief">
        <title>Shoot transcriptome of the giant reed, Arundo donax.</title>
        <authorList>
            <person name="Barrero R.A."/>
            <person name="Guerrero F.D."/>
            <person name="Moolhuijzen P."/>
            <person name="Goolsby J.A."/>
            <person name="Tidwell J."/>
            <person name="Bellgard S.E."/>
            <person name="Bellgard M.I."/>
        </authorList>
    </citation>
    <scope>NUCLEOTIDE SEQUENCE</scope>
    <source>
        <tissue evidence="2">Shoot tissue taken approximately 20 cm above the soil surface</tissue>
    </source>
</reference>
<organism evidence="2">
    <name type="scientific">Arundo donax</name>
    <name type="common">Giant reed</name>
    <name type="synonym">Donax arundinaceus</name>
    <dbReference type="NCBI Taxonomy" id="35708"/>
    <lineage>
        <taxon>Eukaryota</taxon>
        <taxon>Viridiplantae</taxon>
        <taxon>Streptophyta</taxon>
        <taxon>Embryophyta</taxon>
        <taxon>Tracheophyta</taxon>
        <taxon>Spermatophyta</taxon>
        <taxon>Magnoliopsida</taxon>
        <taxon>Liliopsida</taxon>
        <taxon>Poales</taxon>
        <taxon>Poaceae</taxon>
        <taxon>PACMAD clade</taxon>
        <taxon>Arundinoideae</taxon>
        <taxon>Arundineae</taxon>
        <taxon>Arundo</taxon>
    </lineage>
</organism>
<dbReference type="EMBL" id="GBRH01252852">
    <property type="protein sequence ID" value="JAD45043.1"/>
    <property type="molecule type" value="Transcribed_RNA"/>
</dbReference>
<dbReference type="AlphaFoldDB" id="A0A0A9A527"/>
<name>A0A0A9A527_ARUDO</name>
<sequence>MRSELPDPAVRSKRASTEASTGY</sequence>
<reference evidence="2" key="1">
    <citation type="submission" date="2014-09" db="EMBL/GenBank/DDBJ databases">
        <authorList>
            <person name="Magalhaes I.L.F."/>
            <person name="Oliveira U."/>
            <person name="Santos F.R."/>
            <person name="Vidigal T.H.D.A."/>
            <person name="Brescovit A.D."/>
            <person name="Santos A.J."/>
        </authorList>
    </citation>
    <scope>NUCLEOTIDE SEQUENCE</scope>
    <source>
        <tissue evidence="2">Shoot tissue taken approximately 20 cm above the soil surface</tissue>
    </source>
</reference>